<keyword evidence="8" id="KW-1185">Reference proteome</keyword>
<dbReference type="EC" id="3.4.21.89" evidence="5"/>
<proteinExistence type="predicted"/>
<dbReference type="GO" id="GO:0016020">
    <property type="term" value="C:membrane"/>
    <property type="evidence" value="ECO:0007669"/>
    <property type="project" value="UniProtKB-SubCell"/>
</dbReference>
<keyword evidence="3 6" id="KW-1133">Transmembrane helix</keyword>
<keyword evidence="7" id="KW-0378">Hydrolase</keyword>
<dbReference type="GO" id="GO:0009003">
    <property type="term" value="F:signal peptidase activity"/>
    <property type="evidence" value="ECO:0007669"/>
    <property type="project" value="UniProtKB-EC"/>
</dbReference>
<dbReference type="KEGG" id="rhs:A3Q41_00773"/>
<dbReference type="PATRIC" id="fig|1653479.3.peg.791"/>
<dbReference type="PRINTS" id="PR00728">
    <property type="entry name" value="SIGNALPTASE"/>
</dbReference>
<sequence length="199" mass="22036">MTTDDTDVIPVVPPREADDEHTGVWWWVSRIVSYTLLAVMVLILLATVVVPRVTGATPYTVLTQSMEPTYPPGSLIVVRPVEPGELAIGTPITYQIRSGETEVVTHRIVATRQSGAGELTFITRGDNNAADDENPVQVGQIRGEVWYSVPYMGYVNNWLNGEQRKITVAVIVIGLFGYALVMFVGVGMDRYRSRKEQAR</sequence>
<gene>
    <name evidence="7" type="primary">sipW_2</name>
    <name evidence="7" type="ORF">A3Q41_00773</name>
</gene>
<evidence type="ECO:0000313" key="7">
    <source>
        <dbReference type="EMBL" id="AMY22091.1"/>
    </source>
</evidence>
<accession>A0A143QGP8</accession>
<evidence type="ECO:0000256" key="5">
    <source>
        <dbReference type="NCBIfam" id="TIGR02228"/>
    </source>
</evidence>
<feature type="transmembrane region" description="Helical" evidence="6">
    <location>
        <begin position="166"/>
        <end position="186"/>
    </location>
</feature>
<dbReference type="InterPro" id="IPR036286">
    <property type="entry name" value="LexA/Signal_pep-like_sf"/>
</dbReference>
<dbReference type="PANTHER" id="PTHR10806:SF6">
    <property type="entry name" value="SIGNAL PEPTIDASE COMPLEX CATALYTIC SUBUNIT SEC11"/>
    <property type="match status" value="1"/>
</dbReference>
<comment type="subcellular location">
    <subcellularLocation>
        <location evidence="1">Membrane</location>
    </subcellularLocation>
</comment>
<evidence type="ECO:0000256" key="4">
    <source>
        <dbReference type="ARBA" id="ARBA00023136"/>
    </source>
</evidence>
<dbReference type="NCBIfam" id="TIGR02228">
    <property type="entry name" value="sigpep_I_arch"/>
    <property type="match status" value="1"/>
</dbReference>
<dbReference type="EMBL" id="CP015220">
    <property type="protein sequence ID" value="AMY22091.1"/>
    <property type="molecule type" value="Genomic_DNA"/>
</dbReference>
<reference evidence="7 8" key="1">
    <citation type="journal article" date="2016" name="Genome Announc.">
        <title>Complete Genome and Plasmid Sequences for Rhodococcus fascians D188 and Draft Sequences for Rhodococcus Isolates PBTS 1 and PBTS 2.</title>
        <authorList>
            <person name="Stamler R.A."/>
            <person name="Vereecke D."/>
            <person name="Zhang Y."/>
            <person name="Schilkey F."/>
            <person name="Devitt N."/>
            <person name="Randall J.J."/>
        </authorList>
    </citation>
    <scope>NUCLEOTIDE SEQUENCE [LARGE SCALE GENOMIC DNA]</scope>
    <source>
        <strain evidence="7 8">PBTS2</strain>
    </source>
</reference>
<reference evidence="8" key="2">
    <citation type="submission" date="2016-04" db="EMBL/GenBank/DDBJ databases">
        <title>Complete Genome and Plasmid Sequences for Rhodococcus fascians D188 and Draft Sequences for Rhodococcus spp. Isolates PBTS 1 and PBTS 2.</title>
        <authorList>
            <person name="Stamer R."/>
            <person name="Vereecke D."/>
            <person name="Zhang Y."/>
            <person name="Schilkey F."/>
            <person name="Devitt N."/>
            <person name="Randall J."/>
        </authorList>
    </citation>
    <scope>NUCLEOTIDE SEQUENCE [LARGE SCALE GENOMIC DNA]</scope>
    <source>
        <strain evidence="8">PBTS2</strain>
    </source>
</reference>
<feature type="transmembrane region" description="Helical" evidence="6">
    <location>
        <begin position="31"/>
        <end position="50"/>
    </location>
</feature>
<organism evidence="7 8">
    <name type="scientific">Rhodococcoides fascians</name>
    <name type="common">Rhodococcus fascians</name>
    <dbReference type="NCBI Taxonomy" id="1828"/>
    <lineage>
        <taxon>Bacteria</taxon>
        <taxon>Bacillati</taxon>
        <taxon>Actinomycetota</taxon>
        <taxon>Actinomycetes</taxon>
        <taxon>Mycobacteriales</taxon>
        <taxon>Nocardiaceae</taxon>
        <taxon>Rhodococcoides</taxon>
    </lineage>
</organism>
<dbReference type="PANTHER" id="PTHR10806">
    <property type="entry name" value="SIGNAL PEPTIDASE COMPLEX CATALYTIC SUBUNIT SEC11"/>
    <property type="match status" value="1"/>
</dbReference>
<dbReference type="SUPFAM" id="SSF51306">
    <property type="entry name" value="LexA/Signal peptidase"/>
    <property type="match status" value="1"/>
</dbReference>
<dbReference type="Proteomes" id="UP000076038">
    <property type="component" value="Chromosome"/>
</dbReference>
<dbReference type="RefSeq" id="WP_048316508.1">
    <property type="nucleotide sequence ID" value="NZ_CP015220.1"/>
</dbReference>
<protein>
    <recommendedName>
        <fullName evidence="5">Signal peptidase I</fullName>
        <ecNumber evidence="5">3.4.21.89</ecNumber>
    </recommendedName>
</protein>
<keyword evidence="4 6" id="KW-0472">Membrane</keyword>
<dbReference type="GO" id="GO:0004252">
    <property type="term" value="F:serine-type endopeptidase activity"/>
    <property type="evidence" value="ECO:0007669"/>
    <property type="project" value="UniProtKB-UniRule"/>
</dbReference>
<keyword evidence="2 6" id="KW-0812">Transmembrane</keyword>
<evidence type="ECO:0000256" key="1">
    <source>
        <dbReference type="ARBA" id="ARBA00004370"/>
    </source>
</evidence>
<dbReference type="CDD" id="cd06530">
    <property type="entry name" value="S26_SPase_I"/>
    <property type="match status" value="1"/>
</dbReference>
<name>A0A143QGP8_RHOFA</name>
<dbReference type="AlphaFoldDB" id="A0A143QGP8"/>
<dbReference type="InterPro" id="IPR001733">
    <property type="entry name" value="Peptidase_S26B"/>
</dbReference>
<dbReference type="OrthoDB" id="3178064at2"/>
<evidence type="ECO:0000256" key="6">
    <source>
        <dbReference type="SAM" id="Phobius"/>
    </source>
</evidence>
<evidence type="ECO:0000256" key="2">
    <source>
        <dbReference type="ARBA" id="ARBA00022692"/>
    </source>
</evidence>
<dbReference type="InterPro" id="IPR019533">
    <property type="entry name" value="Peptidase_S26"/>
</dbReference>
<evidence type="ECO:0000256" key="3">
    <source>
        <dbReference type="ARBA" id="ARBA00022989"/>
    </source>
</evidence>
<evidence type="ECO:0000313" key="8">
    <source>
        <dbReference type="Proteomes" id="UP000076038"/>
    </source>
</evidence>
<dbReference type="GO" id="GO:0006465">
    <property type="term" value="P:signal peptide processing"/>
    <property type="evidence" value="ECO:0007669"/>
    <property type="project" value="UniProtKB-UniRule"/>
</dbReference>